<reference evidence="1 2" key="1">
    <citation type="submission" date="2024-03" db="EMBL/GenBank/DDBJ databases">
        <title>Pseudoalteromonas qingdaonensis sp. nov., isolated from the intestines of marine benthic organisms.</title>
        <authorList>
            <person name="Lin X."/>
            <person name="Fang S."/>
            <person name="Hu X."/>
        </authorList>
    </citation>
    <scope>NUCLEOTIDE SEQUENCE [LARGE SCALE GENOMIC DNA]</scope>
    <source>
        <strain evidence="1 2">YIC-827</strain>
    </source>
</reference>
<name>A0ABU9MVH4_9GAMM</name>
<dbReference type="EMBL" id="JBCGCU010000006">
    <property type="protein sequence ID" value="MEM0515274.1"/>
    <property type="molecule type" value="Genomic_DNA"/>
</dbReference>
<proteinExistence type="predicted"/>
<comment type="caution">
    <text evidence="1">The sequence shown here is derived from an EMBL/GenBank/DDBJ whole genome shotgun (WGS) entry which is preliminary data.</text>
</comment>
<accession>A0ABU9MVH4</accession>
<sequence>MKKRSHRERCNIKPRARVQNLIFKVGVRNFKVGVRNFKVGVYFLFFKVGVRNFKVGVRNFKVGVYFLFLKWMSMFFSSRRKKACARQA</sequence>
<evidence type="ECO:0000313" key="2">
    <source>
        <dbReference type="Proteomes" id="UP001447008"/>
    </source>
</evidence>
<organism evidence="1 2">
    <name type="scientific">Pseudoalteromonas qingdaonensis</name>
    <dbReference type="NCBI Taxonomy" id="3131913"/>
    <lineage>
        <taxon>Bacteria</taxon>
        <taxon>Pseudomonadati</taxon>
        <taxon>Pseudomonadota</taxon>
        <taxon>Gammaproteobacteria</taxon>
        <taxon>Alteromonadales</taxon>
        <taxon>Pseudoalteromonadaceae</taxon>
        <taxon>Pseudoalteromonas</taxon>
    </lineage>
</organism>
<dbReference type="Proteomes" id="UP001447008">
    <property type="component" value="Unassembled WGS sequence"/>
</dbReference>
<dbReference type="RefSeq" id="WP_342677786.1">
    <property type="nucleotide sequence ID" value="NZ_JBCGCU010000006.1"/>
</dbReference>
<evidence type="ECO:0000313" key="1">
    <source>
        <dbReference type="EMBL" id="MEM0515274.1"/>
    </source>
</evidence>
<protein>
    <submittedName>
        <fullName evidence="1">Uncharacterized protein</fullName>
    </submittedName>
</protein>
<keyword evidence="2" id="KW-1185">Reference proteome</keyword>
<gene>
    <name evidence="1" type="ORF">WCN91_07495</name>
</gene>